<name>A0A4Y9ZSY4_9AGAM</name>
<dbReference type="PROSITE" id="PS01256">
    <property type="entry name" value="CULLIN_1"/>
    <property type="match status" value="1"/>
</dbReference>
<dbReference type="InterPro" id="IPR016158">
    <property type="entry name" value="Cullin_homology"/>
</dbReference>
<comment type="pathway">
    <text evidence="1">Protein modification; protein ubiquitination.</text>
</comment>
<dbReference type="SUPFAM" id="SSF75632">
    <property type="entry name" value="Cullin homology domain"/>
    <property type="match status" value="1"/>
</dbReference>
<dbReference type="Gene3D" id="4.10.1030.10">
    <property type="entry name" value="Ring Box Chain A, domain 5"/>
    <property type="match status" value="1"/>
</dbReference>
<dbReference type="InterPro" id="IPR001373">
    <property type="entry name" value="Cullin_N"/>
</dbReference>
<evidence type="ECO:0000256" key="6">
    <source>
        <dbReference type="RuleBase" id="RU003829"/>
    </source>
</evidence>
<reference evidence="8 9" key="1">
    <citation type="submission" date="2019-02" db="EMBL/GenBank/DDBJ databases">
        <title>Genome sequencing of the rare red list fungi Hericium alpestre (H. flagellum).</title>
        <authorList>
            <person name="Buettner E."/>
            <person name="Kellner H."/>
        </authorList>
    </citation>
    <scope>NUCLEOTIDE SEQUENCE [LARGE SCALE GENOMIC DNA]</scope>
    <source>
        <strain evidence="8 9">DSM 108284</strain>
    </source>
</reference>
<protein>
    <recommendedName>
        <fullName evidence="7">Cullin family profile domain-containing protein</fullName>
    </recommendedName>
</protein>
<gene>
    <name evidence="8" type="ORF">EWM64_g6649</name>
</gene>
<dbReference type="GO" id="GO:0006511">
    <property type="term" value="P:ubiquitin-dependent protein catabolic process"/>
    <property type="evidence" value="ECO:0007669"/>
    <property type="project" value="InterPro"/>
</dbReference>
<dbReference type="FunFam" id="1.20.1310.10:FF:000007">
    <property type="entry name" value="Cullin 1"/>
    <property type="match status" value="1"/>
</dbReference>
<evidence type="ECO:0000256" key="5">
    <source>
        <dbReference type="PROSITE-ProRule" id="PRU00330"/>
    </source>
</evidence>
<dbReference type="InterPro" id="IPR036388">
    <property type="entry name" value="WH-like_DNA-bd_sf"/>
</dbReference>
<dbReference type="InterPro" id="IPR059120">
    <property type="entry name" value="Cullin-like_AB"/>
</dbReference>
<dbReference type="InterPro" id="IPR036317">
    <property type="entry name" value="Cullin_homology_sf"/>
</dbReference>
<feature type="non-terminal residue" evidence="8">
    <location>
        <position position="1"/>
    </location>
</feature>
<comment type="similarity">
    <text evidence="5 6">Belongs to the cullin family.</text>
</comment>
<dbReference type="EMBL" id="SFCI01000935">
    <property type="protein sequence ID" value="TFY77364.1"/>
    <property type="molecule type" value="Genomic_DNA"/>
</dbReference>
<dbReference type="InterPro" id="IPR016157">
    <property type="entry name" value="Cullin_CS"/>
</dbReference>
<evidence type="ECO:0000256" key="1">
    <source>
        <dbReference type="ARBA" id="ARBA00004906"/>
    </source>
</evidence>
<evidence type="ECO:0000313" key="8">
    <source>
        <dbReference type="EMBL" id="TFY77364.1"/>
    </source>
</evidence>
<dbReference type="SMART" id="SM00884">
    <property type="entry name" value="Cullin_Nedd8"/>
    <property type="match status" value="1"/>
</dbReference>
<accession>A0A4Y9ZSY4</accession>
<dbReference type="FunFam" id="1.10.10.10:FF:000014">
    <property type="entry name" value="Cullin 1"/>
    <property type="match status" value="1"/>
</dbReference>
<dbReference type="GO" id="GO:0031461">
    <property type="term" value="C:cullin-RING ubiquitin ligase complex"/>
    <property type="evidence" value="ECO:0007669"/>
    <property type="project" value="InterPro"/>
</dbReference>
<dbReference type="Proteomes" id="UP000298061">
    <property type="component" value="Unassembled WGS sequence"/>
</dbReference>
<evidence type="ECO:0000313" key="9">
    <source>
        <dbReference type="Proteomes" id="UP000298061"/>
    </source>
</evidence>
<evidence type="ECO:0000256" key="3">
    <source>
        <dbReference type="ARBA" id="ARBA00022786"/>
    </source>
</evidence>
<dbReference type="Pfam" id="PF10557">
    <property type="entry name" value="Cullin_Nedd8"/>
    <property type="match status" value="1"/>
</dbReference>
<dbReference type="Gene3D" id="1.20.1310.10">
    <property type="entry name" value="Cullin Repeats"/>
    <property type="match status" value="2"/>
</dbReference>
<dbReference type="GO" id="GO:0000209">
    <property type="term" value="P:protein polyubiquitination"/>
    <property type="evidence" value="ECO:0007669"/>
    <property type="project" value="UniProtKB-ARBA"/>
</dbReference>
<comment type="caution">
    <text evidence="8">The sequence shown here is derived from an EMBL/GenBank/DDBJ whole genome shotgun (WGS) entry which is preliminary data.</text>
</comment>
<dbReference type="SUPFAM" id="SSF46785">
    <property type="entry name" value="Winged helix' DNA-binding domain"/>
    <property type="match status" value="1"/>
</dbReference>
<sequence length="387" mass="44490">SETVNRSFKGEAGFVASLDKACREFVNKNAATGTSSSRSPELLAKHADALLRKNNKMAEESDLEGALNRVMVLFKYLEDKDIFQQFYTTRLSKRLIHDVSASDESEASMISKLKEACGFEYTNKLQRMFTDMSLSKDLTDQFKERMAQNHDDMDISFTIMVLGTNFWPLNAPATKMITPVDLQPTQNRFEKYYQMKHSGRKLTWLWNYSKNELRTNYLNQKYMFMTSSYQAAVLLQYNTNDTLSLDELDAATTIGKDILVQVLGLLTKAKVLISEETDQYDLNPNFKSKKIRINLNQPIKAEAKAETTDVMKTVDEDRKYVIQATIVRIMKARKTMKNQPLIQEVISQISQRFTPKIPDIKKAIDTLLEKEYIERVDGTRDTFAYVA</sequence>
<dbReference type="Pfam" id="PF26557">
    <property type="entry name" value="Cullin_AB"/>
    <property type="match status" value="1"/>
</dbReference>
<keyword evidence="2" id="KW-1017">Isopeptide bond</keyword>
<dbReference type="Gene3D" id="1.10.10.10">
    <property type="entry name" value="Winged helix-like DNA-binding domain superfamily/Winged helix DNA-binding domain"/>
    <property type="match status" value="2"/>
</dbReference>
<dbReference type="InterPro" id="IPR036390">
    <property type="entry name" value="WH_DNA-bd_sf"/>
</dbReference>
<dbReference type="PROSITE" id="PS50069">
    <property type="entry name" value="CULLIN_2"/>
    <property type="match status" value="1"/>
</dbReference>
<dbReference type="InterPro" id="IPR019559">
    <property type="entry name" value="Cullin_neddylation_domain"/>
</dbReference>
<dbReference type="PANTHER" id="PTHR11932">
    <property type="entry name" value="CULLIN"/>
    <property type="match status" value="1"/>
</dbReference>
<feature type="domain" description="Cullin family profile" evidence="7">
    <location>
        <begin position="38"/>
        <end position="267"/>
    </location>
</feature>
<dbReference type="AlphaFoldDB" id="A0A4Y9ZSY4"/>
<keyword evidence="9" id="KW-1185">Reference proteome</keyword>
<evidence type="ECO:0000256" key="4">
    <source>
        <dbReference type="ARBA" id="ARBA00022843"/>
    </source>
</evidence>
<keyword evidence="4" id="KW-0832">Ubl conjugation</keyword>
<dbReference type="FunFam" id="1.10.10.10:FF:000161">
    <property type="entry name" value="Cullin 1"/>
    <property type="match status" value="1"/>
</dbReference>
<dbReference type="InterPro" id="IPR045093">
    <property type="entry name" value="Cullin"/>
</dbReference>
<dbReference type="GO" id="GO:0031625">
    <property type="term" value="F:ubiquitin protein ligase binding"/>
    <property type="evidence" value="ECO:0007669"/>
    <property type="project" value="InterPro"/>
</dbReference>
<dbReference type="SMART" id="SM00182">
    <property type="entry name" value="CULLIN"/>
    <property type="match status" value="1"/>
</dbReference>
<dbReference type="STRING" id="135208.A0A4Y9ZSY4"/>
<dbReference type="FunFam" id="4.10.1030.10:FF:000002">
    <property type="entry name" value="cullin homolog 1"/>
    <property type="match status" value="1"/>
</dbReference>
<dbReference type="OrthoDB" id="27073at2759"/>
<organism evidence="8 9">
    <name type="scientific">Hericium alpestre</name>
    <dbReference type="NCBI Taxonomy" id="135208"/>
    <lineage>
        <taxon>Eukaryota</taxon>
        <taxon>Fungi</taxon>
        <taxon>Dikarya</taxon>
        <taxon>Basidiomycota</taxon>
        <taxon>Agaricomycotina</taxon>
        <taxon>Agaricomycetes</taxon>
        <taxon>Russulales</taxon>
        <taxon>Hericiaceae</taxon>
        <taxon>Hericium</taxon>
    </lineage>
</organism>
<evidence type="ECO:0000256" key="2">
    <source>
        <dbReference type="ARBA" id="ARBA00022499"/>
    </source>
</evidence>
<keyword evidence="3" id="KW-0833">Ubl conjugation pathway</keyword>
<proteinExistence type="inferred from homology"/>
<dbReference type="Pfam" id="PF00888">
    <property type="entry name" value="Cullin"/>
    <property type="match status" value="1"/>
</dbReference>
<evidence type="ECO:0000259" key="7">
    <source>
        <dbReference type="PROSITE" id="PS50069"/>
    </source>
</evidence>